<evidence type="ECO:0000256" key="2">
    <source>
        <dbReference type="SAM" id="Phobius"/>
    </source>
</evidence>
<organism evidence="4 5">
    <name type="scientific">Daphnia sinensis</name>
    <dbReference type="NCBI Taxonomy" id="1820382"/>
    <lineage>
        <taxon>Eukaryota</taxon>
        <taxon>Metazoa</taxon>
        <taxon>Ecdysozoa</taxon>
        <taxon>Arthropoda</taxon>
        <taxon>Crustacea</taxon>
        <taxon>Branchiopoda</taxon>
        <taxon>Diplostraca</taxon>
        <taxon>Cladocera</taxon>
        <taxon>Anomopoda</taxon>
        <taxon>Daphniidae</taxon>
        <taxon>Daphnia</taxon>
        <taxon>Daphnia similis group</taxon>
    </lineage>
</organism>
<feature type="transmembrane region" description="Helical" evidence="2">
    <location>
        <begin position="165"/>
        <end position="188"/>
    </location>
</feature>
<feature type="compositionally biased region" description="Pro residues" evidence="1">
    <location>
        <begin position="460"/>
        <end position="475"/>
    </location>
</feature>
<evidence type="ECO:0000259" key="3">
    <source>
        <dbReference type="Pfam" id="PF10551"/>
    </source>
</evidence>
<feature type="region of interest" description="Disordered" evidence="1">
    <location>
        <begin position="88"/>
        <end position="111"/>
    </location>
</feature>
<feature type="compositionally biased region" description="Basic and acidic residues" evidence="1">
    <location>
        <begin position="420"/>
        <end position="444"/>
    </location>
</feature>
<reference evidence="4 5" key="1">
    <citation type="submission" date="2022-05" db="EMBL/GenBank/DDBJ databases">
        <title>A multi-omics perspective on studying reproductive biology in Daphnia sinensis.</title>
        <authorList>
            <person name="Jia J."/>
        </authorList>
    </citation>
    <scope>NUCLEOTIDE SEQUENCE [LARGE SCALE GENOMIC DNA]</scope>
    <source>
        <strain evidence="4 5">WSL</strain>
    </source>
</reference>
<evidence type="ECO:0000313" key="4">
    <source>
        <dbReference type="EMBL" id="KAI9558498.1"/>
    </source>
</evidence>
<feature type="compositionally biased region" description="Basic and acidic residues" evidence="1">
    <location>
        <begin position="88"/>
        <end position="104"/>
    </location>
</feature>
<dbReference type="Pfam" id="PF10551">
    <property type="entry name" value="MULE"/>
    <property type="match status" value="1"/>
</dbReference>
<name>A0AAD5LIU4_9CRUS</name>
<evidence type="ECO:0000256" key="1">
    <source>
        <dbReference type="SAM" id="MobiDB-lite"/>
    </source>
</evidence>
<keyword evidence="2" id="KW-1133">Transmembrane helix</keyword>
<keyword evidence="2" id="KW-0812">Transmembrane</keyword>
<feature type="transmembrane region" description="Helical" evidence="2">
    <location>
        <begin position="131"/>
        <end position="150"/>
    </location>
</feature>
<gene>
    <name evidence="4" type="ORF">GHT06_015285</name>
</gene>
<dbReference type="EMBL" id="WJBH02000005">
    <property type="protein sequence ID" value="KAI9558498.1"/>
    <property type="molecule type" value="Genomic_DNA"/>
</dbReference>
<proteinExistence type="predicted"/>
<feature type="region of interest" description="Disordered" evidence="1">
    <location>
        <begin position="460"/>
        <end position="485"/>
    </location>
</feature>
<keyword evidence="2" id="KW-0472">Membrane</keyword>
<dbReference type="InterPro" id="IPR018289">
    <property type="entry name" value="MULE_transposase_dom"/>
</dbReference>
<feature type="region of interest" description="Disordered" evidence="1">
    <location>
        <begin position="403"/>
        <end position="444"/>
    </location>
</feature>
<dbReference type="Proteomes" id="UP000820818">
    <property type="component" value="Linkage Group LG5"/>
</dbReference>
<feature type="domain" description="MULE transposase" evidence="3">
    <location>
        <begin position="153"/>
        <end position="249"/>
    </location>
</feature>
<protein>
    <recommendedName>
        <fullName evidence="3">MULE transposase domain-containing protein</fullName>
    </recommendedName>
</protein>
<sequence>MAKEVRRVVEVTVVPGTRKNSVRYNTECGDTLRLECMNRKIGFPCKMMMRDGVITINKQHGAATVNDCLDIARAPRMSRQEPKKILELARSRNPDARIQREKRANQPQPPTSIDEMLKSIEMYPEFEDDDVPGVAVIFLSLMLLSQLGQVNSMHLDETFRTLPGLLYQLLTIHIILFDKAFSVAFVLMSRKTRNLYTSVMQQIVRIYEERFPDVPISINDIVTDFELALMGAVSDGILDTEPRSCWFHYGQTILRKSGKLHLSRNYRNGGVVAHIIQELIGLALLPAERIYEGYEVKSGDTQRTIAALYTYWSAFWLGNAPLVQQTVSLNVDDVYLKVWDFIDDIKEAEESKSRDFQNAENGDPIGKGSTPAQRKRNRNIARNATLLESGNLSTRIFTEIKKSNQYSSMPVGERQRRAKERRERADRRRERRESADWRRERREPVEHSPARIEIILVPPQTPDSPLPHAPFPHPLSPGTSSARSITLPETLQRQARQKRYHRFRRIRPFRRIQPAILHPEVILENRLLALRANGNNRYAELENNIAI</sequence>
<feature type="region of interest" description="Disordered" evidence="1">
    <location>
        <begin position="352"/>
        <end position="385"/>
    </location>
</feature>
<dbReference type="AlphaFoldDB" id="A0AAD5LIU4"/>
<evidence type="ECO:0000313" key="5">
    <source>
        <dbReference type="Proteomes" id="UP000820818"/>
    </source>
</evidence>
<keyword evidence="5" id="KW-1185">Reference proteome</keyword>
<comment type="caution">
    <text evidence="4">The sequence shown here is derived from an EMBL/GenBank/DDBJ whole genome shotgun (WGS) entry which is preliminary data.</text>
</comment>
<accession>A0AAD5LIU4</accession>